<dbReference type="EMBL" id="CP031045">
    <property type="protein sequence ID" value="QDZ24083.1"/>
    <property type="molecule type" value="Genomic_DNA"/>
</dbReference>
<evidence type="ECO:0000313" key="2">
    <source>
        <dbReference type="EMBL" id="QDZ24083.1"/>
    </source>
</evidence>
<feature type="region of interest" description="Disordered" evidence="1">
    <location>
        <begin position="62"/>
        <end position="88"/>
    </location>
</feature>
<dbReference type="Gene3D" id="3.40.1810.10">
    <property type="entry name" value="Transcription factor, MADS-box"/>
    <property type="match status" value="1"/>
</dbReference>
<feature type="compositionally biased region" description="Polar residues" evidence="1">
    <location>
        <begin position="73"/>
        <end position="84"/>
    </location>
</feature>
<sequence length="183" mass="20309">MKKAYELSILCDAQAFVGVLYEGRLHCYSTVHQEEVKDCMVDRLLDRAEDAVTAIEEEEDAQNACCDSKSQDDTYTLSGSTSTGDRLVEGSHQVQQPLVEPSGDYLCEVGDSAQFGGTGHFSLPPARLRSDSFILDSRCNDQDAKWPFPPVVETQSPPSIWELLQNNDSLELEGYFGEPKDHV</sequence>
<name>A0A5B8MU90_9CHLO</name>
<dbReference type="AlphaFoldDB" id="A0A5B8MU90"/>
<gene>
    <name evidence="2" type="ORF">A3770_12p66010</name>
</gene>
<accession>A0A5B8MU90</accession>
<dbReference type="OrthoDB" id="1898716at2759"/>
<dbReference type="SUPFAM" id="SSF55455">
    <property type="entry name" value="SRF-like"/>
    <property type="match status" value="1"/>
</dbReference>
<keyword evidence="3" id="KW-1185">Reference proteome</keyword>
<dbReference type="InterPro" id="IPR036879">
    <property type="entry name" value="TF_MADSbox_sf"/>
</dbReference>
<dbReference type="Proteomes" id="UP000316726">
    <property type="component" value="Chromosome 12"/>
</dbReference>
<dbReference type="GO" id="GO:0003677">
    <property type="term" value="F:DNA binding"/>
    <property type="evidence" value="ECO:0007669"/>
    <property type="project" value="InterPro"/>
</dbReference>
<reference evidence="2 3" key="1">
    <citation type="submission" date="2018-07" db="EMBL/GenBank/DDBJ databases">
        <title>The complete nuclear genome of the prasinophyte Chloropicon primus (CCMP1205).</title>
        <authorList>
            <person name="Pombert J.-F."/>
            <person name="Otis C."/>
            <person name="Turmel M."/>
            <person name="Lemieux C."/>
        </authorList>
    </citation>
    <scope>NUCLEOTIDE SEQUENCE [LARGE SCALE GENOMIC DNA]</scope>
    <source>
        <strain evidence="2 3">CCMP1205</strain>
    </source>
</reference>
<proteinExistence type="predicted"/>
<evidence type="ECO:0000256" key="1">
    <source>
        <dbReference type="SAM" id="MobiDB-lite"/>
    </source>
</evidence>
<protein>
    <submittedName>
        <fullName evidence="2">Uncharacterized protein</fullName>
    </submittedName>
</protein>
<organism evidence="2 3">
    <name type="scientific">Chloropicon primus</name>
    <dbReference type="NCBI Taxonomy" id="1764295"/>
    <lineage>
        <taxon>Eukaryota</taxon>
        <taxon>Viridiplantae</taxon>
        <taxon>Chlorophyta</taxon>
        <taxon>Chloropicophyceae</taxon>
        <taxon>Chloropicales</taxon>
        <taxon>Chloropicaceae</taxon>
        <taxon>Chloropicon</taxon>
    </lineage>
</organism>
<dbReference type="GO" id="GO:0046983">
    <property type="term" value="F:protein dimerization activity"/>
    <property type="evidence" value="ECO:0007669"/>
    <property type="project" value="InterPro"/>
</dbReference>
<evidence type="ECO:0000313" key="3">
    <source>
        <dbReference type="Proteomes" id="UP000316726"/>
    </source>
</evidence>